<sequence>MDHEIVVRPIETARELDSVMEIYRTQKALLGFFPDEAFKQRADAKQIFIAWSGGNATGYVLFATNQRYEVRINHLCVKAEFRSRKIAKQLIAALVAAYPDRSRIRLNCRADYDAANVYRRLGFSELRRFPGRKQNGSELISFGLAINETPLFDALDDPSDTATVLCDTMVCIDIEDPNRPHHKASSGLRADWLADGINLKVAPEVMADLGRQDEPLRSEMISAVKNGWDQVAADHLEVEQQLREVRHIMGEPKDDSSASDQRHIAIAAAVESAAFVTRDEEILSFREPILCSLGLRLLSPSEFITQYDSVLNSHRYQFRELSRSGIERTRVRSVDEFDLNFFIDQTDGEHLKSFRAALDAMLADPREWEIYRVHSRTNENIALIAIRIVCDGGRQICRIRLNRCLLGTRFGRVLAEYLADQPLGAWRSGERRVVTITDPCPSPLILDACLRRGWIPADRSLWRISLPGCWTQDGLQAELSSLRDSCNVPEKVTKQALRFVTLDHSAAGTESKTQRLEQLIHPGKADFGQLPNWVIPIRPRWAQELFDFRLWDLPLLDPDTSLVINPDSVYYKRPRNSPTASLGRILWYVSGDENKGGGRVRACSALTRRVAGTVKILFREFQRFGVYEWRHLMEHFKDPDASGIAIEFSSTELFENPVSRDDVNDILESHGMKRQIFASAVAIPDAAFHAIYVRSLRNET</sequence>
<dbReference type="InterPro" id="IPR016181">
    <property type="entry name" value="Acyl_CoA_acyltransferase"/>
</dbReference>
<keyword evidence="3" id="KW-1185">Reference proteome</keyword>
<dbReference type="Gene3D" id="3.40.630.30">
    <property type="match status" value="1"/>
</dbReference>
<evidence type="ECO:0000313" key="3">
    <source>
        <dbReference type="Proteomes" id="UP000324479"/>
    </source>
</evidence>
<dbReference type="InterPro" id="IPR000182">
    <property type="entry name" value="GNAT_dom"/>
</dbReference>
<dbReference type="PROSITE" id="PS51186">
    <property type="entry name" value="GNAT"/>
    <property type="match status" value="1"/>
</dbReference>
<gene>
    <name evidence="2" type="ORF">FYK55_16945</name>
</gene>
<proteinExistence type="predicted"/>
<comment type="caution">
    <text evidence="2">The sequence shown here is derived from an EMBL/GenBank/DDBJ whole genome shotgun (WGS) entry which is preliminary data.</text>
</comment>
<reference evidence="2 3" key="1">
    <citation type="submission" date="2019-08" db="EMBL/GenBank/DDBJ databases">
        <authorList>
            <person name="Dhanesh K."/>
            <person name="Kumar G."/>
            <person name="Sasikala C."/>
            <person name="Venkata Ramana C."/>
        </authorList>
    </citation>
    <scope>NUCLEOTIDE SEQUENCE [LARGE SCALE GENOMIC DNA]</scope>
    <source>
        <strain evidence="2 3">JC645</strain>
    </source>
</reference>
<name>A0A5M6D311_9BACT</name>
<dbReference type="CDD" id="cd04301">
    <property type="entry name" value="NAT_SF"/>
    <property type="match status" value="1"/>
</dbReference>
<accession>A0A5M6D311</accession>
<evidence type="ECO:0000259" key="1">
    <source>
        <dbReference type="PROSITE" id="PS51186"/>
    </source>
</evidence>
<dbReference type="EMBL" id="VWOX01000009">
    <property type="protein sequence ID" value="KAA5541884.1"/>
    <property type="molecule type" value="Genomic_DNA"/>
</dbReference>
<evidence type="ECO:0000313" key="2">
    <source>
        <dbReference type="EMBL" id="KAA5541884.1"/>
    </source>
</evidence>
<organism evidence="2 3">
    <name type="scientific">Roseiconus nitratireducens</name>
    <dbReference type="NCBI Taxonomy" id="2605748"/>
    <lineage>
        <taxon>Bacteria</taxon>
        <taxon>Pseudomonadati</taxon>
        <taxon>Planctomycetota</taxon>
        <taxon>Planctomycetia</taxon>
        <taxon>Pirellulales</taxon>
        <taxon>Pirellulaceae</taxon>
        <taxon>Roseiconus</taxon>
    </lineage>
</organism>
<protein>
    <submittedName>
        <fullName evidence="2">GNAT family N-acetyltransferase</fullName>
    </submittedName>
</protein>
<feature type="domain" description="N-acetyltransferase" evidence="1">
    <location>
        <begin position="5"/>
        <end position="147"/>
    </location>
</feature>
<keyword evidence="2" id="KW-0808">Transferase</keyword>
<dbReference type="SUPFAM" id="SSF55729">
    <property type="entry name" value="Acyl-CoA N-acyltransferases (Nat)"/>
    <property type="match status" value="1"/>
</dbReference>
<dbReference type="GO" id="GO:0016747">
    <property type="term" value="F:acyltransferase activity, transferring groups other than amino-acyl groups"/>
    <property type="evidence" value="ECO:0007669"/>
    <property type="project" value="InterPro"/>
</dbReference>
<dbReference type="Proteomes" id="UP000324479">
    <property type="component" value="Unassembled WGS sequence"/>
</dbReference>
<dbReference type="AlphaFoldDB" id="A0A5M6D311"/>
<dbReference type="Pfam" id="PF13673">
    <property type="entry name" value="Acetyltransf_10"/>
    <property type="match status" value="1"/>
</dbReference>